<feature type="transmembrane region" description="Helical" evidence="7">
    <location>
        <begin position="231"/>
        <end position="252"/>
    </location>
</feature>
<dbReference type="InterPro" id="IPR036259">
    <property type="entry name" value="MFS_trans_sf"/>
</dbReference>
<dbReference type="PANTHER" id="PTHR42718:SF47">
    <property type="entry name" value="METHYL VIOLOGEN RESISTANCE PROTEIN SMVA"/>
    <property type="match status" value="1"/>
</dbReference>
<feature type="transmembrane region" description="Helical" evidence="7">
    <location>
        <begin position="206"/>
        <end position="225"/>
    </location>
</feature>
<keyword evidence="5 7" id="KW-1133">Transmembrane helix</keyword>
<keyword evidence="4 7" id="KW-0812">Transmembrane</keyword>
<protein>
    <submittedName>
        <fullName evidence="9">Major facilitator superfamily MFS_1</fullName>
    </submittedName>
</protein>
<dbReference type="Pfam" id="PF07690">
    <property type="entry name" value="MFS_1"/>
    <property type="match status" value="1"/>
</dbReference>
<dbReference type="EMBL" id="CP001778">
    <property type="protein sequence ID" value="ADD41644.1"/>
    <property type="molecule type" value="Genomic_DNA"/>
</dbReference>
<dbReference type="SUPFAM" id="SSF103473">
    <property type="entry name" value="MFS general substrate transporter"/>
    <property type="match status" value="1"/>
</dbReference>
<accession>D3PZH0</accession>
<feature type="transmembrane region" description="Helical" evidence="7">
    <location>
        <begin position="338"/>
        <end position="357"/>
    </location>
</feature>
<dbReference type="PRINTS" id="PR01035">
    <property type="entry name" value="TCRTETA"/>
</dbReference>
<evidence type="ECO:0000256" key="2">
    <source>
        <dbReference type="ARBA" id="ARBA00022448"/>
    </source>
</evidence>
<comment type="subcellular location">
    <subcellularLocation>
        <location evidence="1">Cell membrane</location>
        <topology evidence="1">Multi-pass membrane protein</topology>
    </subcellularLocation>
</comment>
<dbReference type="PANTHER" id="PTHR42718">
    <property type="entry name" value="MAJOR FACILITATOR SUPERFAMILY MULTIDRUG TRANSPORTER MFSC"/>
    <property type="match status" value="1"/>
</dbReference>
<dbReference type="InterPro" id="IPR020846">
    <property type="entry name" value="MFS_dom"/>
</dbReference>
<keyword evidence="3" id="KW-1003">Cell membrane</keyword>
<proteinExistence type="predicted"/>
<evidence type="ECO:0000259" key="8">
    <source>
        <dbReference type="PROSITE" id="PS50850"/>
    </source>
</evidence>
<evidence type="ECO:0000256" key="4">
    <source>
        <dbReference type="ARBA" id="ARBA00022692"/>
    </source>
</evidence>
<dbReference type="GO" id="GO:0022857">
    <property type="term" value="F:transmembrane transporter activity"/>
    <property type="evidence" value="ECO:0007669"/>
    <property type="project" value="InterPro"/>
</dbReference>
<gene>
    <name evidence="9" type="ordered locus">Snas_1948</name>
</gene>
<dbReference type="GO" id="GO:0005886">
    <property type="term" value="C:plasma membrane"/>
    <property type="evidence" value="ECO:0007669"/>
    <property type="project" value="UniProtKB-SubCell"/>
</dbReference>
<dbReference type="InterPro" id="IPR011701">
    <property type="entry name" value="MFS"/>
</dbReference>
<feature type="transmembrane region" description="Helical" evidence="7">
    <location>
        <begin position="86"/>
        <end position="105"/>
    </location>
</feature>
<evidence type="ECO:0000313" key="10">
    <source>
        <dbReference type="Proteomes" id="UP000000844"/>
    </source>
</evidence>
<keyword evidence="6 7" id="KW-0472">Membrane</keyword>
<feature type="transmembrane region" description="Helical" evidence="7">
    <location>
        <begin position="62"/>
        <end position="79"/>
    </location>
</feature>
<dbReference type="RefSeq" id="WP_013017215.1">
    <property type="nucleotide sequence ID" value="NC_013947.1"/>
</dbReference>
<dbReference type="Proteomes" id="UP000000844">
    <property type="component" value="Chromosome"/>
</dbReference>
<keyword evidence="10" id="KW-1185">Reference proteome</keyword>
<evidence type="ECO:0000256" key="7">
    <source>
        <dbReference type="SAM" id="Phobius"/>
    </source>
</evidence>
<sequence>MNTTGETLPPPKATSREWIGLAVLALPTLLLSLDLSVLYLALPQLSADLRPSSTQTLWILDSYGFMIAGFLVTMGTLGDRIGRRKLLLIGAAAFGVASLAAAYATSPEMLIAARVLLGVAGATQMPSLLALIGNMFKDAKQRSFAIATWMSCFMGGMAVGPVIGGFLLENFWWGSVFLIGVPVMVVLLVAGPFLLPEYKDGSAGRVDLISVALSLLAILPFIYGLKEIAKTGVQVSHVAAIAVGLAFGAVFVRRQRRLKDPLLDLRLFGNRTFTAALTSMSLGAGIMGGVMFLFNQYLQMVAGLSPLEAGLWMVPPSVFMITITQITPAIARAMRRDHLIATGFALAAVGIFILAQVEADSGPLMLVAGMTVTAMGMAPLGMVCTDIVIGSVPPEKAGSASSMSETSAEFGIAMGVAVFGSLATAVYRGGIDIPEGTPDAAAAAARESLPGAAEAAKDLPGQLGAGLLDTAREAFTSGLGVVATVGAIVMVGLAALGLVMFRERKTTPEPTAEQQDRETELVNA</sequence>
<feature type="transmembrane region" description="Helical" evidence="7">
    <location>
        <begin position="144"/>
        <end position="166"/>
    </location>
</feature>
<evidence type="ECO:0000256" key="6">
    <source>
        <dbReference type="ARBA" id="ARBA00023136"/>
    </source>
</evidence>
<evidence type="ECO:0000256" key="3">
    <source>
        <dbReference type="ARBA" id="ARBA00022475"/>
    </source>
</evidence>
<feature type="transmembrane region" description="Helical" evidence="7">
    <location>
        <begin position="309"/>
        <end position="331"/>
    </location>
</feature>
<dbReference type="CDD" id="cd17321">
    <property type="entry name" value="MFS_MMR_MDR_like"/>
    <property type="match status" value="1"/>
</dbReference>
<feature type="domain" description="Major facilitator superfamily (MFS) profile" evidence="8">
    <location>
        <begin position="20"/>
        <end position="504"/>
    </location>
</feature>
<feature type="transmembrane region" description="Helical" evidence="7">
    <location>
        <begin position="410"/>
        <end position="427"/>
    </location>
</feature>
<dbReference type="eggNOG" id="COG0477">
    <property type="taxonomic scope" value="Bacteria"/>
</dbReference>
<feature type="transmembrane region" description="Helical" evidence="7">
    <location>
        <begin position="478"/>
        <end position="501"/>
    </location>
</feature>
<evidence type="ECO:0000256" key="5">
    <source>
        <dbReference type="ARBA" id="ARBA00022989"/>
    </source>
</evidence>
<feature type="transmembrane region" description="Helical" evidence="7">
    <location>
        <begin position="172"/>
        <end position="194"/>
    </location>
</feature>
<feature type="transmembrane region" description="Helical" evidence="7">
    <location>
        <begin position="111"/>
        <end position="132"/>
    </location>
</feature>
<dbReference type="InterPro" id="IPR001958">
    <property type="entry name" value="Tet-R_TetA/multi-R_MdtG-like"/>
</dbReference>
<keyword evidence="2" id="KW-0813">Transport</keyword>
<dbReference type="KEGG" id="sna:Snas_1948"/>
<evidence type="ECO:0000256" key="1">
    <source>
        <dbReference type="ARBA" id="ARBA00004651"/>
    </source>
</evidence>
<dbReference type="Gene3D" id="1.20.1250.20">
    <property type="entry name" value="MFS general substrate transporter like domains"/>
    <property type="match status" value="1"/>
</dbReference>
<feature type="transmembrane region" description="Helical" evidence="7">
    <location>
        <begin position="21"/>
        <end position="42"/>
    </location>
</feature>
<dbReference type="STRING" id="446470.Snas_1948"/>
<dbReference type="OrthoDB" id="9781469at2"/>
<feature type="transmembrane region" description="Helical" evidence="7">
    <location>
        <begin position="363"/>
        <end position="389"/>
    </location>
</feature>
<evidence type="ECO:0000313" key="9">
    <source>
        <dbReference type="EMBL" id="ADD41644.1"/>
    </source>
</evidence>
<dbReference type="AlphaFoldDB" id="D3PZH0"/>
<organism evidence="9 10">
    <name type="scientific">Stackebrandtia nassauensis (strain DSM 44728 / CIP 108903 / NRRL B-16338 / NBRC 102104 / LLR-40K-21)</name>
    <dbReference type="NCBI Taxonomy" id="446470"/>
    <lineage>
        <taxon>Bacteria</taxon>
        <taxon>Bacillati</taxon>
        <taxon>Actinomycetota</taxon>
        <taxon>Actinomycetes</taxon>
        <taxon>Glycomycetales</taxon>
        <taxon>Glycomycetaceae</taxon>
        <taxon>Stackebrandtia</taxon>
    </lineage>
</organism>
<reference evidence="9 10" key="1">
    <citation type="journal article" date="2009" name="Stand. Genomic Sci.">
        <title>Complete genome sequence of Stackebrandtia nassauensis type strain (LLR-40K-21).</title>
        <authorList>
            <person name="Munk C."/>
            <person name="Lapidus A."/>
            <person name="Copeland A."/>
            <person name="Jando M."/>
            <person name="Mayilraj S."/>
            <person name="Glavina Del Rio T."/>
            <person name="Nolan M."/>
            <person name="Chen F."/>
            <person name="Lucas S."/>
            <person name="Tice H."/>
            <person name="Cheng J.F."/>
            <person name="Han C."/>
            <person name="Detter J.C."/>
            <person name="Bruce D."/>
            <person name="Goodwin L."/>
            <person name="Chain P."/>
            <person name="Pitluck S."/>
            <person name="Goker M."/>
            <person name="Ovchinikova G."/>
            <person name="Pati A."/>
            <person name="Ivanova N."/>
            <person name="Mavromatis K."/>
            <person name="Chen A."/>
            <person name="Palaniappan K."/>
            <person name="Land M."/>
            <person name="Hauser L."/>
            <person name="Chang Y.J."/>
            <person name="Jeffries C.D."/>
            <person name="Bristow J."/>
            <person name="Eisen J.A."/>
            <person name="Markowitz V."/>
            <person name="Hugenholtz P."/>
            <person name="Kyrpides N.C."/>
            <person name="Klenk H.P."/>
        </authorList>
    </citation>
    <scope>NUCLEOTIDE SEQUENCE [LARGE SCALE GENOMIC DNA]</scope>
    <source>
        <strain evidence="10">DSM 44728 / CIP 108903 / NRRL B-16338 / NBRC 102104 / LLR-40K-21</strain>
    </source>
</reference>
<feature type="transmembrane region" description="Helical" evidence="7">
    <location>
        <begin position="273"/>
        <end position="297"/>
    </location>
</feature>
<name>D3PZH0_STANL</name>
<dbReference type="PROSITE" id="PS50850">
    <property type="entry name" value="MFS"/>
    <property type="match status" value="1"/>
</dbReference>
<dbReference type="HOGENOM" id="CLU_000960_28_2_11"/>